<dbReference type="Pfam" id="PF00111">
    <property type="entry name" value="Fer2"/>
    <property type="match status" value="1"/>
</dbReference>
<dbReference type="InterPro" id="IPR006058">
    <property type="entry name" value="2Fe2S_fd_BS"/>
</dbReference>
<dbReference type="FunFam" id="1.10.150.120:FF:000003">
    <property type="entry name" value="Carbon monoxide dehydrogenase, small subunit"/>
    <property type="match status" value="1"/>
</dbReference>
<dbReference type="EMBL" id="WBWS01000044">
    <property type="protein sequence ID" value="KAB2758402.1"/>
    <property type="molecule type" value="Genomic_DNA"/>
</dbReference>
<keyword evidence="3" id="KW-0560">Oxidoreductase</keyword>
<organism evidence="7 8">
    <name type="scientific">Brucella anthropi</name>
    <name type="common">Ochrobactrum anthropi</name>
    <dbReference type="NCBI Taxonomy" id="529"/>
    <lineage>
        <taxon>Bacteria</taxon>
        <taxon>Pseudomonadati</taxon>
        <taxon>Pseudomonadota</taxon>
        <taxon>Alphaproteobacteria</taxon>
        <taxon>Hyphomicrobiales</taxon>
        <taxon>Brucellaceae</taxon>
        <taxon>Brucella/Ochrobactrum group</taxon>
        <taxon>Brucella</taxon>
    </lineage>
</organism>
<dbReference type="GO" id="GO:0051537">
    <property type="term" value="F:2 iron, 2 sulfur cluster binding"/>
    <property type="evidence" value="ECO:0007669"/>
    <property type="project" value="UniProtKB-KW"/>
</dbReference>
<dbReference type="RefSeq" id="WP_151664463.1">
    <property type="nucleotide sequence ID" value="NZ_WBWS01000044.1"/>
</dbReference>
<dbReference type="GO" id="GO:0046872">
    <property type="term" value="F:metal ion binding"/>
    <property type="evidence" value="ECO:0007669"/>
    <property type="project" value="UniProtKB-KW"/>
</dbReference>
<comment type="caution">
    <text evidence="7">The sequence shown here is derived from an EMBL/GenBank/DDBJ whole genome shotgun (WGS) entry which is preliminary data.</text>
</comment>
<keyword evidence="4" id="KW-0408">Iron</keyword>
<dbReference type="Gene3D" id="1.10.150.120">
    <property type="entry name" value="[2Fe-2S]-binding domain"/>
    <property type="match status" value="1"/>
</dbReference>
<dbReference type="InterPro" id="IPR002888">
    <property type="entry name" value="2Fe-2S-bd"/>
</dbReference>
<evidence type="ECO:0000256" key="1">
    <source>
        <dbReference type="ARBA" id="ARBA00022714"/>
    </source>
</evidence>
<dbReference type="InterPro" id="IPR036884">
    <property type="entry name" value="2Fe-2S-bd_dom_sf"/>
</dbReference>
<accession>A0A6L3YZ09</accession>
<proteinExistence type="predicted"/>
<reference evidence="7 8" key="1">
    <citation type="submission" date="2019-09" db="EMBL/GenBank/DDBJ databases">
        <title>Taxonomic organization of the family Brucellaceae based on a phylogenomic approach.</title>
        <authorList>
            <person name="Leclercq S."/>
            <person name="Cloeckaert A."/>
            <person name="Zygmunt M.S."/>
        </authorList>
    </citation>
    <scope>NUCLEOTIDE SEQUENCE [LARGE SCALE GENOMIC DNA]</scope>
    <source>
        <strain evidence="7 8">LMG 3313</strain>
    </source>
</reference>
<dbReference type="InterPro" id="IPR001041">
    <property type="entry name" value="2Fe-2S_ferredoxin-type"/>
</dbReference>
<dbReference type="PANTHER" id="PTHR44379:SF6">
    <property type="entry name" value="BLR6046 PROTEIN"/>
    <property type="match status" value="1"/>
</dbReference>
<keyword evidence="2" id="KW-0479">Metal-binding</keyword>
<dbReference type="PROSITE" id="PS51085">
    <property type="entry name" value="2FE2S_FER_2"/>
    <property type="match status" value="1"/>
</dbReference>
<dbReference type="PROSITE" id="PS00197">
    <property type="entry name" value="2FE2S_FER_1"/>
    <property type="match status" value="1"/>
</dbReference>
<sequence length="154" mass="16238">MAISFRLNGVVVSADADGDTPLLYVLRNDFGLNSPKFGCGKAQCGSCRVILSGEATPSCAIQLLDVSGADVETLEGIGSLDDLHPLQQAFLAEQAAQCGYCTAGMIMAAKALLDVNPSPTDDDIRQALERNLCRCGTYPRIMKAVRRAALVMAG</sequence>
<gene>
    <name evidence="7" type="ORF">F9L04_24675</name>
</gene>
<evidence type="ECO:0000313" key="7">
    <source>
        <dbReference type="EMBL" id="KAB2758402.1"/>
    </source>
</evidence>
<evidence type="ECO:0000256" key="2">
    <source>
        <dbReference type="ARBA" id="ARBA00022723"/>
    </source>
</evidence>
<dbReference type="PANTHER" id="PTHR44379">
    <property type="entry name" value="OXIDOREDUCTASE WITH IRON-SULFUR SUBUNIT"/>
    <property type="match status" value="1"/>
</dbReference>
<dbReference type="SUPFAM" id="SSF47741">
    <property type="entry name" value="CO dehydrogenase ISP C-domain like"/>
    <property type="match status" value="1"/>
</dbReference>
<feature type="domain" description="2Fe-2S ferredoxin-type" evidence="6">
    <location>
        <begin position="1"/>
        <end position="77"/>
    </location>
</feature>
<dbReference type="AlphaFoldDB" id="A0A6L3YZ09"/>
<dbReference type="Gene3D" id="3.10.20.30">
    <property type="match status" value="1"/>
</dbReference>
<dbReference type="SUPFAM" id="SSF54292">
    <property type="entry name" value="2Fe-2S ferredoxin-like"/>
    <property type="match status" value="1"/>
</dbReference>
<keyword evidence="1" id="KW-0001">2Fe-2S</keyword>
<dbReference type="Proteomes" id="UP000481876">
    <property type="component" value="Unassembled WGS sequence"/>
</dbReference>
<evidence type="ECO:0000256" key="3">
    <source>
        <dbReference type="ARBA" id="ARBA00023002"/>
    </source>
</evidence>
<keyword evidence="5" id="KW-0411">Iron-sulfur</keyword>
<evidence type="ECO:0000259" key="6">
    <source>
        <dbReference type="PROSITE" id="PS51085"/>
    </source>
</evidence>
<name>A0A6L3YZ09_BRUAN</name>
<evidence type="ECO:0000313" key="8">
    <source>
        <dbReference type="Proteomes" id="UP000481876"/>
    </source>
</evidence>
<protein>
    <submittedName>
        <fullName evidence="7">(2Fe-2S)-binding protein</fullName>
    </submittedName>
</protein>
<dbReference type="Pfam" id="PF01799">
    <property type="entry name" value="Fer2_2"/>
    <property type="match status" value="1"/>
</dbReference>
<evidence type="ECO:0000256" key="4">
    <source>
        <dbReference type="ARBA" id="ARBA00023004"/>
    </source>
</evidence>
<dbReference type="GO" id="GO:0016491">
    <property type="term" value="F:oxidoreductase activity"/>
    <property type="evidence" value="ECO:0007669"/>
    <property type="project" value="UniProtKB-KW"/>
</dbReference>
<dbReference type="InterPro" id="IPR012675">
    <property type="entry name" value="Beta-grasp_dom_sf"/>
</dbReference>
<dbReference type="InterPro" id="IPR051452">
    <property type="entry name" value="Diverse_Oxidoreductases"/>
</dbReference>
<dbReference type="InterPro" id="IPR036010">
    <property type="entry name" value="2Fe-2S_ferredoxin-like_sf"/>
</dbReference>
<evidence type="ECO:0000256" key="5">
    <source>
        <dbReference type="ARBA" id="ARBA00023014"/>
    </source>
</evidence>